<organism evidence="18 19">
    <name type="scientific">Paragonimus skrjabini miyazakii</name>
    <dbReference type="NCBI Taxonomy" id="59628"/>
    <lineage>
        <taxon>Eukaryota</taxon>
        <taxon>Metazoa</taxon>
        <taxon>Spiralia</taxon>
        <taxon>Lophotrochozoa</taxon>
        <taxon>Platyhelminthes</taxon>
        <taxon>Trematoda</taxon>
        <taxon>Digenea</taxon>
        <taxon>Plagiorchiida</taxon>
        <taxon>Troglotremata</taxon>
        <taxon>Troglotrematidae</taxon>
        <taxon>Paragonimus</taxon>
    </lineage>
</organism>
<evidence type="ECO:0000256" key="16">
    <source>
        <dbReference type="ARBA" id="ARBA00080073"/>
    </source>
</evidence>
<gene>
    <name evidence="18" type="ORF">EG68_03486</name>
</gene>
<evidence type="ECO:0000256" key="15">
    <source>
        <dbReference type="ARBA" id="ARBA00076937"/>
    </source>
</evidence>
<keyword evidence="7" id="KW-0282">Flagellum</keyword>
<keyword evidence="8" id="KW-0007">Acetylation</keyword>
<evidence type="ECO:0000256" key="10">
    <source>
        <dbReference type="ARBA" id="ARBA00023069"/>
    </source>
</evidence>
<dbReference type="PROSITE" id="PS50848">
    <property type="entry name" value="START"/>
    <property type="match status" value="1"/>
</dbReference>
<dbReference type="GO" id="GO:0008289">
    <property type="term" value="F:lipid binding"/>
    <property type="evidence" value="ECO:0007669"/>
    <property type="project" value="UniProtKB-KW"/>
</dbReference>
<dbReference type="FunFam" id="3.30.530.20:FF:000008">
    <property type="entry name" value="START domain containing 10"/>
    <property type="match status" value="1"/>
</dbReference>
<dbReference type="GO" id="GO:0005829">
    <property type="term" value="C:cytosol"/>
    <property type="evidence" value="ECO:0007669"/>
    <property type="project" value="UniProtKB-ARBA"/>
</dbReference>
<evidence type="ECO:0000256" key="8">
    <source>
        <dbReference type="ARBA" id="ARBA00022990"/>
    </source>
</evidence>
<dbReference type="GO" id="GO:0016020">
    <property type="term" value="C:membrane"/>
    <property type="evidence" value="ECO:0007669"/>
    <property type="project" value="UniProtKB-SubCell"/>
</dbReference>
<dbReference type="PANTHER" id="PTHR19308">
    <property type="entry name" value="PHOSPHATIDYLCHOLINE TRANSFER PROTEIN"/>
    <property type="match status" value="1"/>
</dbReference>
<keyword evidence="12" id="KW-0472">Membrane</keyword>
<evidence type="ECO:0000256" key="5">
    <source>
        <dbReference type="ARBA" id="ARBA00022490"/>
    </source>
</evidence>
<dbReference type="InterPro" id="IPR002913">
    <property type="entry name" value="START_lipid-bd_dom"/>
</dbReference>
<evidence type="ECO:0000313" key="19">
    <source>
        <dbReference type="Proteomes" id="UP000822476"/>
    </source>
</evidence>
<dbReference type="InterPro" id="IPR023393">
    <property type="entry name" value="START-like_dom_sf"/>
</dbReference>
<evidence type="ECO:0000256" key="2">
    <source>
        <dbReference type="ARBA" id="ARBA00004370"/>
    </source>
</evidence>
<evidence type="ECO:0000256" key="1">
    <source>
        <dbReference type="ARBA" id="ARBA00004230"/>
    </source>
</evidence>
<evidence type="ECO:0000313" key="18">
    <source>
        <dbReference type="EMBL" id="KAF7258944.1"/>
    </source>
</evidence>
<dbReference type="Proteomes" id="UP000822476">
    <property type="component" value="Unassembled WGS sequence"/>
</dbReference>
<evidence type="ECO:0000256" key="4">
    <source>
        <dbReference type="ARBA" id="ARBA00022448"/>
    </source>
</evidence>
<dbReference type="GO" id="GO:0006869">
    <property type="term" value="P:lipid transport"/>
    <property type="evidence" value="ECO:0007669"/>
    <property type="project" value="UniProtKB-KW"/>
</dbReference>
<comment type="subcellular location">
    <subcellularLocation>
        <location evidence="1">Cell projection</location>
        <location evidence="1">Cilium</location>
        <location evidence="1">Flagellum</location>
    </subcellularLocation>
    <subcellularLocation>
        <location evidence="3">Cytoplasm</location>
    </subcellularLocation>
    <subcellularLocation>
        <location evidence="2">Membrane</location>
    </subcellularLocation>
</comment>
<sequence length="277" mass="31887">MKFFELGEVRPPVDEDFMYFKAMATDTTDWKKHHSRKRLRVFSKSTTASSCKMIKVTASFSDISADVLYDTLHDSVYRSSWDKTTRESFEYCRVCPNSVIEYYAMKSPFAFANRDFVLNRVWKIFGKDYMIINRSVFHKKLPVRKEYVRALSFITGYLITSTGASSCDFTYVTQNDPRGDIPAWAINLVATSVAPSIMKTLHRAALRYPAWKEQHDPTFMPWRNPAQQSGIVPVVDMADVLSQPDFDRAPIDESYVSEDAALKEVEQQRISNSDNDD</sequence>
<evidence type="ECO:0000256" key="12">
    <source>
        <dbReference type="ARBA" id="ARBA00023136"/>
    </source>
</evidence>
<keyword evidence="5" id="KW-0963">Cytoplasm</keyword>
<feature type="domain" description="START" evidence="17">
    <location>
        <begin position="25"/>
        <end position="210"/>
    </location>
</feature>
<evidence type="ECO:0000259" key="17">
    <source>
        <dbReference type="PROSITE" id="PS50848"/>
    </source>
</evidence>
<dbReference type="Gene3D" id="3.30.530.20">
    <property type="match status" value="1"/>
</dbReference>
<evidence type="ECO:0000256" key="14">
    <source>
        <dbReference type="ARBA" id="ARBA00070345"/>
    </source>
</evidence>
<keyword evidence="9" id="KW-0445">Lipid transport</keyword>
<dbReference type="InterPro" id="IPR041951">
    <property type="entry name" value="STARD10_START"/>
</dbReference>
<evidence type="ECO:0000256" key="13">
    <source>
        <dbReference type="ARBA" id="ARBA00023273"/>
    </source>
</evidence>
<keyword evidence="19" id="KW-1185">Reference proteome</keyword>
<name>A0A8S9YWI1_9TREM</name>
<dbReference type="SUPFAM" id="SSF55961">
    <property type="entry name" value="Bet v1-like"/>
    <property type="match status" value="1"/>
</dbReference>
<keyword evidence="13" id="KW-0966">Cell projection</keyword>
<accession>A0A8S9YWI1</accession>
<evidence type="ECO:0000256" key="9">
    <source>
        <dbReference type="ARBA" id="ARBA00023055"/>
    </source>
</evidence>
<dbReference type="Pfam" id="PF01852">
    <property type="entry name" value="START"/>
    <property type="match status" value="1"/>
</dbReference>
<evidence type="ECO:0000256" key="6">
    <source>
        <dbReference type="ARBA" id="ARBA00022553"/>
    </source>
</evidence>
<dbReference type="EMBL" id="JTDE01001454">
    <property type="protein sequence ID" value="KAF7258944.1"/>
    <property type="molecule type" value="Genomic_DNA"/>
</dbReference>
<dbReference type="GO" id="GO:0031514">
    <property type="term" value="C:motile cilium"/>
    <property type="evidence" value="ECO:0007669"/>
    <property type="project" value="UniProtKB-SubCell"/>
</dbReference>
<evidence type="ECO:0000256" key="7">
    <source>
        <dbReference type="ARBA" id="ARBA00022846"/>
    </source>
</evidence>
<dbReference type="OrthoDB" id="5403181at2759"/>
<evidence type="ECO:0000256" key="11">
    <source>
        <dbReference type="ARBA" id="ARBA00023121"/>
    </source>
</evidence>
<dbReference type="SMART" id="SM00234">
    <property type="entry name" value="START"/>
    <property type="match status" value="1"/>
</dbReference>
<keyword evidence="4" id="KW-0813">Transport</keyword>
<dbReference type="InterPro" id="IPR051213">
    <property type="entry name" value="START_lipid_transfer"/>
</dbReference>
<keyword evidence="11" id="KW-0446">Lipid-binding</keyword>
<evidence type="ECO:0000256" key="3">
    <source>
        <dbReference type="ARBA" id="ARBA00004496"/>
    </source>
</evidence>
<proteinExistence type="predicted"/>
<keyword evidence="6" id="KW-0597">Phosphoprotein</keyword>
<reference evidence="18" key="1">
    <citation type="submission" date="2019-07" db="EMBL/GenBank/DDBJ databases">
        <title>Annotation for the trematode Paragonimus miyazaki's.</title>
        <authorList>
            <person name="Choi Y.-J."/>
        </authorList>
    </citation>
    <scope>NUCLEOTIDE SEQUENCE</scope>
    <source>
        <strain evidence="18">Japan</strain>
    </source>
</reference>
<comment type="caution">
    <text evidence="18">The sequence shown here is derived from an EMBL/GenBank/DDBJ whole genome shotgun (WGS) entry which is preliminary data.</text>
</comment>
<protein>
    <recommendedName>
        <fullName evidence="14">START domain-containing protein 10</fullName>
    </recommendedName>
    <alternativeName>
        <fullName evidence="15">PCTP-like protein</fullName>
    </alternativeName>
    <alternativeName>
        <fullName evidence="16">StAR-related lipid transfer protein 10</fullName>
    </alternativeName>
</protein>
<keyword evidence="10" id="KW-0969">Cilium</keyword>
<dbReference type="AlphaFoldDB" id="A0A8S9YWI1"/>
<dbReference type="PANTHER" id="PTHR19308:SF14">
    <property type="entry name" value="START DOMAIN-CONTAINING PROTEIN"/>
    <property type="match status" value="1"/>
</dbReference>
<dbReference type="CDD" id="cd08871">
    <property type="entry name" value="START_STARD10-like"/>
    <property type="match status" value="1"/>
</dbReference>